<feature type="region of interest" description="Disordered" evidence="1">
    <location>
        <begin position="1"/>
        <end position="60"/>
    </location>
</feature>
<accession>A0A6J4MLH3</accession>
<feature type="region of interest" description="Disordered" evidence="1">
    <location>
        <begin position="222"/>
        <end position="252"/>
    </location>
</feature>
<dbReference type="InterPro" id="IPR022183">
    <property type="entry name" value="DUF3710"/>
</dbReference>
<feature type="compositionally biased region" description="Low complexity" evidence="1">
    <location>
        <begin position="223"/>
        <end position="238"/>
    </location>
</feature>
<name>A0A6J4MLH3_9ACTN</name>
<protein>
    <recommendedName>
        <fullName evidence="3">DUF3710 domain-containing protein</fullName>
    </recommendedName>
</protein>
<dbReference type="AlphaFoldDB" id="A0A6J4MLH3"/>
<evidence type="ECO:0008006" key="3">
    <source>
        <dbReference type="Google" id="ProtNLM"/>
    </source>
</evidence>
<organism evidence="2">
    <name type="scientific">uncultured Frankineae bacterium</name>
    <dbReference type="NCBI Taxonomy" id="437475"/>
    <lineage>
        <taxon>Bacteria</taxon>
        <taxon>Bacillati</taxon>
        <taxon>Actinomycetota</taxon>
        <taxon>Actinomycetes</taxon>
        <taxon>Frankiales</taxon>
        <taxon>environmental samples</taxon>
    </lineage>
</organism>
<proteinExistence type="predicted"/>
<sequence>MSRVFRRRKKASAEADELAEGTDAADLDEDAADEDGDPDTPPEPVVPERPQGPWDVDDVPEDGVQRIDLGGLRVPVPPATEVRVDVNAEGEVVAATLVQGPSAMQVNAFAAPKRSGIWEEVRAEITETLVGGGGQASDVPGPYGPELFAAVPVQGGGATPARFIGVDGPRWFLRAMLTGPAAQDRSVAGPLESALRDVVVVRGSEAMAVRDALPLRLPREVAEQAAASAEQEADPAPDLTMPERGPEITEVR</sequence>
<dbReference type="Pfam" id="PF12502">
    <property type="entry name" value="DUF3710"/>
    <property type="match status" value="1"/>
</dbReference>
<feature type="compositionally biased region" description="Basic residues" evidence="1">
    <location>
        <begin position="1"/>
        <end position="10"/>
    </location>
</feature>
<feature type="compositionally biased region" description="Acidic residues" evidence="1">
    <location>
        <begin position="14"/>
        <end position="40"/>
    </location>
</feature>
<reference evidence="2" key="1">
    <citation type="submission" date="2020-02" db="EMBL/GenBank/DDBJ databases">
        <authorList>
            <person name="Meier V. D."/>
        </authorList>
    </citation>
    <scope>NUCLEOTIDE SEQUENCE</scope>
    <source>
        <strain evidence="2">AVDCRST_MAG16</strain>
    </source>
</reference>
<gene>
    <name evidence="2" type="ORF">AVDCRST_MAG16-3042</name>
</gene>
<evidence type="ECO:0000313" key="2">
    <source>
        <dbReference type="EMBL" id="CAA9360787.1"/>
    </source>
</evidence>
<evidence type="ECO:0000256" key="1">
    <source>
        <dbReference type="SAM" id="MobiDB-lite"/>
    </source>
</evidence>
<dbReference type="EMBL" id="CADCUE010000285">
    <property type="protein sequence ID" value="CAA9360787.1"/>
    <property type="molecule type" value="Genomic_DNA"/>
</dbReference>